<dbReference type="AlphaFoldDB" id="A0AAD7ARI0"/>
<sequence length="62" mass="6840">MALEHSEIVKNQYNSAKTAGTASAISLADVKTNDVLRKLDSCQRHHKYALCELCGHGNPWVD</sequence>
<proteinExistence type="predicted"/>
<keyword evidence="2" id="KW-1185">Reference proteome</keyword>
<name>A0AAD7ARI0_9AGAR</name>
<organism evidence="1 2">
    <name type="scientific">Mycena albidolilacea</name>
    <dbReference type="NCBI Taxonomy" id="1033008"/>
    <lineage>
        <taxon>Eukaryota</taxon>
        <taxon>Fungi</taxon>
        <taxon>Dikarya</taxon>
        <taxon>Basidiomycota</taxon>
        <taxon>Agaricomycotina</taxon>
        <taxon>Agaricomycetes</taxon>
        <taxon>Agaricomycetidae</taxon>
        <taxon>Agaricales</taxon>
        <taxon>Marasmiineae</taxon>
        <taxon>Mycenaceae</taxon>
        <taxon>Mycena</taxon>
    </lineage>
</organism>
<protein>
    <submittedName>
        <fullName evidence="1">Uncharacterized protein</fullName>
    </submittedName>
</protein>
<dbReference type="Proteomes" id="UP001218218">
    <property type="component" value="Unassembled WGS sequence"/>
</dbReference>
<evidence type="ECO:0000313" key="1">
    <source>
        <dbReference type="EMBL" id="KAJ7366613.1"/>
    </source>
</evidence>
<reference evidence="1" key="1">
    <citation type="submission" date="2023-03" db="EMBL/GenBank/DDBJ databases">
        <title>Massive genome expansion in bonnet fungi (Mycena s.s.) driven by repeated elements and novel gene families across ecological guilds.</title>
        <authorList>
            <consortium name="Lawrence Berkeley National Laboratory"/>
            <person name="Harder C.B."/>
            <person name="Miyauchi S."/>
            <person name="Viragh M."/>
            <person name="Kuo A."/>
            <person name="Thoen E."/>
            <person name="Andreopoulos B."/>
            <person name="Lu D."/>
            <person name="Skrede I."/>
            <person name="Drula E."/>
            <person name="Henrissat B."/>
            <person name="Morin E."/>
            <person name="Kohler A."/>
            <person name="Barry K."/>
            <person name="LaButti K."/>
            <person name="Morin E."/>
            <person name="Salamov A."/>
            <person name="Lipzen A."/>
            <person name="Mereny Z."/>
            <person name="Hegedus B."/>
            <person name="Baldrian P."/>
            <person name="Stursova M."/>
            <person name="Weitz H."/>
            <person name="Taylor A."/>
            <person name="Grigoriev I.V."/>
            <person name="Nagy L.G."/>
            <person name="Martin F."/>
            <person name="Kauserud H."/>
        </authorList>
    </citation>
    <scope>NUCLEOTIDE SEQUENCE</scope>
    <source>
        <strain evidence="1">CBHHK002</strain>
    </source>
</reference>
<evidence type="ECO:0000313" key="2">
    <source>
        <dbReference type="Proteomes" id="UP001218218"/>
    </source>
</evidence>
<gene>
    <name evidence="1" type="ORF">DFH08DRAFT_834946</name>
</gene>
<dbReference type="EMBL" id="JARIHO010000002">
    <property type="protein sequence ID" value="KAJ7366613.1"/>
    <property type="molecule type" value="Genomic_DNA"/>
</dbReference>
<comment type="caution">
    <text evidence="1">The sequence shown here is derived from an EMBL/GenBank/DDBJ whole genome shotgun (WGS) entry which is preliminary data.</text>
</comment>
<accession>A0AAD7ARI0</accession>